<dbReference type="AlphaFoldDB" id="A0A484MSX1"/>
<dbReference type="PROSITE" id="PS01007">
    <property type="entry name" value="TRANSPOSASE_MUTATOR"/>
    <property type="match status" value="1"/>
</dbReference>
<keyword evidence="2" id="KW-0238">DNA-binding</keyword>
<dbReference type="Pfam" id="PF10551">
    <property type="entry name" value="MULE"/>
    <property type="match status" value="1"/>
</dbReference>
<dbReference type="Pfam" id="PF00646">
    <property type="entry name" value="F-box"/>
    <property type="match status" value="1"/>
</dbReference>
<dbReference type="GO" id="GO:0003677">
    <property type="term" value="F:DNA binding"/>
    <property type="evidence" value="ECO:0007669"/>
    <property type="project" value="UniProtKB-KW"/>
</dbReference>
<keyword evidence="3" id="KW-0233">DNA recombination</keyword>
<evidence type="ECO:0000256" key="1">
    <source>
        <dbReference type="ARBA" id="ARBA00022578"/>
    </source>
</evidence>
<evidence type="ECO:0000313" key="9">
    <source>
        <dbReference type="Proteomes" id="UP000595140"/>
    </source>
</evidence>
<feature type="domain" description="Transposase MuDR plant" evidence="6">
    <location>
        <begin position="186"/>
        <end position="227"/>
    </location>
</feature>
<keyword evidence="1" id="KW-0815">Transposition</keyword>
<dbReference type="Proteomes" id="UP000595140">
    <property type="component" value="Unassembled WGS sequence"/>
</dbReference>
<evidence type="ECO:0000256" key="2">
    <source>
        <dbReference type="ARBA" id="ARBA00023125"/>
    </source>
</evidence>
<dbReference type="PANTHER" id="PTHR31973:SF191">
    <property type="entry name" value="OS05G0489400 PROTEIN"/>
    <property type="match status" value="1"/>
</dbReference>
<dbReference type="EMBL" id="OOIL02004480">
    <property type="protein sequence ID" value="VFQ92043.1"/>
    <property type="molecule type" value="Genomic_DNA"/>
</dbReference>
<feature type="domain" description="F-box" evidence="5">
    <location>
        <begin position="564"/>
        <end position="597"/>
    </location>
</feature>
<dbReference type="SUPFAM" id="SSF81383">
    <property type="entry name" value="F-box domain"/>
    <property type="match status" value="1"/>
</dbReference>
<dbReference type="Gene3D" id="1.20.1280.50">
    <property type="match status" value="1"/>
</dbReference>
<evidence type="ECO:0000259" key="7">
    <source>
        <dbReference type="Pfam" id="PF10551"/>
    </source>
</evidence>
<dbReference type="InterPro" id="IPR004332">
    <property type="entry name" value="Transposase_MuDR"/>
</dbReference>
<name>A0A484MSX1_9ASTE</name>
<feature type="compositionally biased region" description="Acidic residues" evidence="4">
    <location>
        <begin position="85"/>
        <end position="106"/>
    </location>
</feature>
<sequence>MLFGSDLLEILVTPYYYYFSIHLLIPIKNWEDIYIYVQSGTTLKELLTDSDAWELFHVDELPSELELWVVIHGDSGFNRGNDTGDIGDDEYTEDDTGTDGEDDVDLEDLDYDEDDLLFDANVDMTVEFHGIEDSMPHVSHALEVSTQVEQQVLGSDDESLSEGELMEKLNLPVFNPKRDMKNPLFSVGLVFPNKEMFKEAVGNYAFNNGKRLRYDKNDSKRVYVSCVNGDESSSKKVKADSEKRCTWKYYNKMMNSSVIAKRWKKEMKYHPNWRVKDFQNRVQTEEKCHVTYKQAWKALKKAHVEENGRVEEDYRDLWKYCQEILRSNPKTSCRVECQEDGSIQRFQRIYICWAACREGFKACRQIIGLDGCHLTGKYGGVLLVANGIDGNENIFPFAYAIVESENKESWTWFLELLSMDLDLTEAKEASFTFMTDKQKGLLPSFDGVLPRAQHRFCVRHLEGNFKAAGFSGKAMKDFLWEAAKATTYATFLEAMKKLKEADGDAYSWLQDKHPSEWSRSHFHIIPRLLRISIERNPAKRFAAMKTLRSEELSTAASAIGCSGDLLPEILIRLPARDLIRLKSVSTQWNRIISDPLFAARHTQNSGLRLPAGAILYDPYRSSRPFKTVPVQIFGNPPTSVPSLSFMRNIIADFDYSCTRIESCNGLLLCLFSQKIESVLDLQSLCFVCNPIPR</sequence>
<organism evidence="8 9">
    <name type="scientific">Cuscuta campestris</name>
    <dbReference type="NCBI Taxonomy" id="132261"/>
    <lineage>
        <taxon>Eukaryota</taxon>
        <taxon>Viridiplantae</taxon>
        <taxon>Streptophyta</taxon>
        <taxon>Embryophyta</taxon>
        <taxon>Tracheophyta</taxon>
        <taxon>Spermatophyta</taxon>
        <taxon>Magnoliopsida</taxon>
        <taxon>eudicotyledons</taxon>
        <taxon>Gunneridae</taxon>
        <taxon>Pentapetalae</taxon>
        <taxon>asterids</taxon>
        <taxon>lamiids</taxon>
        <taxon>Solanales</taxon>
        <taxon>Convolvulaceae</taxon>
        <taxon>Cuscuteae</taxon>
        <taxon>Cuscuta</taxon>
        <taxon>Cuscuta subgen. Grammica</taxon>
        <taxon>Cuscuta sect. Cleistogrammica</taxon>
    </lineage>
</organism>
<feature type="domain" description="MULE transposase" evidence="7">
    <location>
        <begin position="367"/>
        <end position="461"/>
    </location>
</feature>
<evidence type="ECO:0000313" key="8">
    <source>
        <dbReference type="EMBL" id="VFQ92043.1"/>
    </source>
</evidence>
<dbReference type="Pfam" id="PF03108">
    <property type="entry name" value="DBD_Tnp_Mut"/>
    <property type="match status" value="1"/>
</dbReference>
<dbReference type="GO" id="GO:0004803">
    <property type="term" value="F:transposase activity"/>
    <property type="evidence" value="ECO:0007669"/>
    <property type="project" value="InterPro"/>
</dbReference>
<evidence type="ECO:0000256" key="4">
    <source>
        <dbReference type="SAM" id="MobiDB-lite"/>
    </source>
</evidence>
<dbReference type="OrthoDB" id="1918246at2759"/>
<dbReference type="InterPro" id="IPR036047">
    <property type="entry name" value="F-box-like_dom_sf"/>
</dbReference>
<evidence type="ECO:0000259" key="6">
    <source>
        <dbReference type="Pfam" id="PF03108"/>
    </source>
</evidence>
<dbReference type="GO" id="GO:0006313">
    <property type="term" value="P:DNA transposition"/>
    <property type="evidence" value="ECO:0007669"/>
    <property type="project" value="InterPro"/>
</dbReference>
<evidence type="ECO:0000259" key="5">
    <source>
        <dbReference type="Pfam" id="PF00646"/>
    </source>
</evidence>
<feature type="region of interest" description="Disordered" evidence="4">
    <location>
        <begin position="80"/>
        <end position="106"/>
    </location>
</feature>
<evidence type="ECO:0000256" key="3">
    <source>
        <dbReference type="ARBA" id="ARBA00023172"/>
    </source>
</evidence>
<protein>
    <recommendedName>
        <fullName evidence="10">F-box domain-containing protein</fullName>
    </recommendedName>
</protein>
<dbReference type="InterPro" id="IPR001810">
    <property type="entry name" value="F-box_dom"/>
</dbReference>
<dbReference type="PANTHER" id="PTHR31973">
    <property type="entry name" value="POLYPROTEIN, PUTATIVE-RELATED"/>
    <property type="match status" value="1"/>
</dbReference>
<gene>
    <name evidence="8" type="ORF">CCAM_LOCUS33819</name>
</gene>
<reference evidence="8 9" key="1">
    <citation type="submission" date="2018-04" db="EMBL/GenBank/DDBJ databases">
        <authorList>
            <person name="Vogel A."/>
        </authorList>
    </citation>
    <scope>NUCLEOTIDE SEQUENCE [LARGE SCALE GENOMIC DNA]</scope>
</reference>
<proteinExistence type="predicted"/>
<evidence type="ECO:0008006" key="10">
    <source>
        <dbReference type="Google" id="ProtNLM"/>
    </source>
</evidence>
<dbReference type="InterPro" id="IPR018289">
    <property type="entry name" value="MULE_transposase_dom"/>
</dbReference>
<accession>A0A484MSX1</accession>
<dbReference type="InterPro" id="IPR001207">
    <property type="entry name" value="Transposase_mutator"/>
</dbReference>
<keyword evidence="9" id="KW-1185">Reference proteome</keyword>